<name>A0A2Z2NWR5_9GAMM</name>
<dbReference type="Proteomes" id="UP000250079">
    <property type="component" value="Chromosome"/>
</dbReference>
<dbReference type="RefSeq" id="WP_088920655.1">
    <property type="nucleotide sequence ID" value="NZ_CP018632.1"/>
</dbReference>
<dbReference type="InterPro" id="IPR002035">
    <property type="entry name" value="VWF_A"/>
</dbReference>
<protein>
    <recommendedName>
        <fullName evidence="1">VWFA domain-containing protein</fullName>
    </recommendedName>
</protein>
<feature type="domain" description="VWFA" evidence="1">
    <location>
        <begin position="197"/>
        <end position="434"/>
    </location>
</feature>
<dbReference type="OrthoDB" id="5906361at2"/>
<sequence>MLWPCSDSDGGGNTPADDDVVFAGSLMAPEITTGVEKMLDSQLKTQLRIADDCPAIPAGYSPLADASITFVDENGEVLGESFTADECGAFSASAPATATGIVAEAPGFRPLQAETEVFIGEGATGLASTIASTSSYEIGTLQIVDDGTLAFSVTDNESRKAVLGIPASAFSLLLDDTVLTPDSVINASSAINDESATVVLTLDASGSMSETAYTDDNDVDYDRYQLAAIAAHQFLSQKAASDAVALSVFSSNVNFLDQETIDRELPIQNLDGDALSYVLSDDGFTTDAARLRFLVDAYNRRSQLYRGESGDALHPDTPTNIELQYGAYPFAGSTHLYEAVQDALERLALRGNGRPVVVAMTDGQDNGPGDEDDAIQLAKSYGIPIYTVGMDSSSASDELLRVADETGGSYFNVTSTQIGDAFQSIQTGIVFQYLASVPSGSLNTAVTLGVKLDFNGLVAQRTLAPAEDL</sequence>
<dbReference type="PROSITE" id="PS50234">
    <property type="entry name" value="VWFA"/>
    <property type="match status" value="1"/>
</dbReference>
<keyword evidence="3" id="KW-1185">Reference proteome</keyword>
<dbReference type="Pfam" id="PF00092">
    <property type="entry name" value="VWA"/>
    <property type="match status" value="1"/>
</dbReference>
<dbReference type="CDD" id="cd00198">
    <property type="entry name" value="vWFA"/>
    <property type="match status" value="1"/>
</dbReference>
<organism evidence="2 3">
    <name type="scientific">Granulosicoccus antarcticus IMCC3135</name>
    <dbReference type="NCBI Taxonomy" id="1192854"/>
    <lineage>
        <taxon>Bacteria</taxon>
        <taxon>Pseudomonadati</taxon>
        <taxon>Pseudomonadota</taxon>
        <taxon>Gammaproteobacteria</taxon>
        <taxon>Chromatiales</taxon>
        <taxon>Granulosicoccaceae</taxon>
        <taxon>Granulosicoccus</taxon>
    </lineage>
</organism>
<dbReference type="Gene3D" id="3.40.50.410">
    <property type="entry name" value="von Willebrand factor, type A domain"/>
    <property type="match status" value="1"/>
</dbReference>
<accession>A0A2Z2NWR5</accession>
<proteinExistence type="predicted"/>
<dbReference type="KEGG" id="gai:IMCC3135_28735"/>
<reference evidence="2 3" key="1">
    <citation type="submission" date="2016-12" db="EMBL/GenBank/DDBJ databases">
        <authorList>
            <person name="Song W.-J."/>
            <person name="Kurnit D.M."/>
        </authorList>
    </citation>
    <scope>NUCLEOTIDE SEQUENCE [LARGE SCALE GENOMIC DNA]</scope>
    <source>
        <strain evidence="2 3">IMCC3135</strain>
    </source>
</reference>
<evidence type="ECO:0000313" key="2">
    <source>
        <dbReference type="EMBL" id="ASJ75799.1"/>
    </source>
</evidence>
<dbReference type="SUPFAM" id="SSF53300">
    <property type="entry name" value="vWA-like"/>
    <property type="match status" value="1"/>
</dbReference>
<evidence type="ECO:0000259" key="1">
    <source>
        <dbReference type="PROSITE" id="PS50234"/>
    </source>
</evidence>
<dbReference type="SMART" id="SM00327">
    <property type="entry name" value="VWA"/>
    <property type="match status" value="1"/>
</dbReference>
<dbReference type="InterPro" id="IPR036465">
    <property type="entry name" value="vWFA_dom_sf"/>
</dbReference>
<dbReference type="EMBL" id="CP018632">
    <property type="protein sequence ID" value="ASJ75799.1"/>
    <property type="molecule type" value="Genomic_DNA"/>
</dbReference>
<dbReference type="AlphaFoldDB" id="A0A2Z2NWR5"/>
<evidence type="ECO:0000313" key="3">
    <source>
        <dbReference type="Proteomes" id="UP000250079"/>
    </source>
</evidence>
<gene>
    <name evidence="2" type="ORF">IMCC3135_28735</name>
</gene>